<reference evidence="3" key="1">
    <citation type="submission" date="2016-10" db="EMBL/GenBank/DDBJ databases">
        <authorList>
            <person name="Varghese N."/>
            <person name="Submissions S."/>
        </authorList>
    </citation>
    <scope>NUCLEOTIDE SEQUENCE [LARGE SCALE GENOMIC DNA]</scope>
    <source>
        <strain evidence="3">CGMCC 1.12402</strain>
    </source>
</reference>
<keyword evidence="3" id="KW-1185">Reference proteome</keyword>
<name>A0A1I0QN34_9BACT</name>
<accession>A0A1I0QN34</accession>
<evidence type="ECO:0000313" key="3">
    <source>
        <dbReference type="Proteomes" id="UP000199437"/>
    </source>
</evidence>
<gene>
    <name evidence="2" type="ORF">SAMN05216290_2502</name>
</gene>
<dbReference type="GeneID" id="99987197"/>
<keyword evidence="1" id="KW-0732">Signal</keyword>
<proteinExistence type="predicted"/>
<organism evidence="2 3">
    <name type="scientific">Roseivirga pacifica</name>
    <dbReference type="NCBI Taxonomy" id="1267423"/>
    <lineage>
        <taxon>Bacteria</taxon>
        <taxon>Pseudomonadati</taxon>
        <taxon>Bacteroidota</taxon>
        <taxon>Cytophagia</taxon>
        <taxon>Cytophagales</taxon>
        <taxon>Roseivirgaceae</taxon>
        <taxon>Roseivirga</taxon>
    </lineage>
</organism>
<feature type="chain" id="PRO_5011715494" description="MetA-pathway of phenol degradation" evidence="1">
    <location>
        <begin position="21"/>
        <end position="306"/>
    </location>
</feature>
<dbReference type="EMBL" id="FOIR01000002">
    <property type="protein sequence ID" value="SEW28794.1"/>
    <property type="molecule type" value="Genomic_DNA"/>
</dbReference>
<evidence type="ECO:0000313" key="2">
    <source>
        <dbReference type="EMBL" id="SEW28794.1"/>
    </source>
</evidence>
<dbReference type="OrthoDB" id="5562884at2"/>
<evidence type="ECO:0008006" key="4">
    <source>
        <dbReference type="Google" id="ProtNLM"/>
    </source>
</evidence>
<feature type="signal peptide" evidence="1">
    <location>
        <begin position="1"/>
        <end position="20"/>
    </location>
</feature>
<evidence type="ECO:0000256" key="1">
    <source>
        <dbReference type="SAM" id="SignalP"/>
    </source>
</evidence>
<dbReference type="STRING" id="1267423.SAMN05216290_2502"/>
<dbReference type="Proteomes" id="UP000199437">
    <property type="component" value="Unassembled WGS sequence"/>
</dbReference>
<protein>
    <recommendedName>
        <fullName evidence="4">MetA-pathway of phenol degradation</fullName>
    </recommendedName>
</protein>
<sequence>MKTLKLLVIALAILATNNLAAQTPTDAILMGPKEICMAFTYQYGSWDQYWEGTRLRKNENVATLNQQMGAFIAAIGVHKKVNLLVGVPYVKTHSSEPNGGKMAGAKGFQDISFNVKAQVYERTFEKGALTVLANAGYSTPSTNYLSDYRPYSIGFGASEFNLRLIGQYKWNSGLFMRAATAHLWRGQTEAERDYYYANGSYYTALMDVPNAWEFNLVAGKWFLDNKLKVEASYVGIKSVSGDDIRIYNAGQPTNKVQFDQIGMNTQFFLPPIPWMSVLAFFSHNVNGRNAGKFTRFGIGTTIQFGF</sequence>
<dbReference type="AlphaFoldDB" id="A0A1I0QN34"/>
<dbReference type="RefSeq" id="WP_090258906.1">
    <property type="nucleotide sequence ID" value="NZ_FOIR01000002.1"/>
</dbReference>